<dbReference type="AlphaFoldDB" id="A0A1X0NE15"/>
<dbReference type="PROSITE" id="PS51257">
    <property type="entry name" value="PROKAR_LIPOPROTEIN"/>
    <property type="match status" value="1"/>
</dbReference>
<gene>
    <name evidence="3" type="ORF">TM35_001051010</name>
</gene>
<feature type="compositionally biased region" description="Low complexity" evidence="1">
    <location>
        <begin position="252"/>
        <end position="269"/>
    </location>
</feature>
<feature type="region of interest" description="Disordered" evidence="1">
    <location>
        <begin position="26"/>
        <end position="283"/>
    </location>
</feature>
<dbReference type="EMBL" id="NBCO01000105">
    <property type="protein sequence ID" value="ORC81844.1"/>
    <property type="molecule type" value="Genomic_DNA"/>
</dbReference>
<feature type="compositionally biased region" description="Polar residues" evidence="1">
    <location>
        <begin position="182"/>
        <end position="196"/>
    </location>
</feature>
<dbReference type="GeneID" id="39991428"/>
<name>A0A1X0NE15_9TRYP</name>
<feature type="compositionally biased region" description="Low complexity" evidence="1">
    <location>
        <begin position="197"/>
        <end position="216"/>
    </location>
</feature>
<keyword evidence="4" id="KW-1185">Reference proteome</keyword>
<evidence type="ECO:0008006" key="5">
    <source>
        <dbReference type="Google" id="ProtNLM"/>
    </source>
</evidence>
<evidence type="ECO:0000256" key="1">
    <source>
        <dbReference type="SAM" id="MobiDB-lite"/>
    </source>
</evidence>
<feature type="compositionally biased region" description="Basic and acidic residues" evidence="1">
    <location>
        <begin position="95"/>
        <end position="115"/>
    </location>
</feature>
<reference evidence="3 4" key="1">
    <citation type="submission" date="2017-03" db="EMBL/GenBank/DDBJ databases">
        <title>An alternative strategy for trypanosome survival in the mammalian bloodstream revealed through genome and transcriptome analysis of the ubiquitous bovine parasite Trypanosoma (Megatrypanum) theileri.</title>
        <authorList>
            <person name="Kelly S."/>
            <person name="Ivens A."/>
            <person name="Mott A."/>
            <person name="O'Neill E."/>
            <person name="Emms D."/>
            <person name="Macleod O."/>
            <person name="Voorheis P."/>
            <person name="Matthews J."/>
            <person name="Matthews K."/>
            <person name="Carrington M."/>
        </authorList>
    </citation>
    <scope>NUCLEOTIDE SEQUENCE [LARGE SCALE GENOMIC DNA]</scope>
    <source>
        <strain evidence="3">Edinburgh</strain>
    </source>
</reference>
<sequence length="304" mass="31636">MMLLRRLLYFIVLFLSVACVCVAAGEEKGPSSGGSNCEASTGSECKNDPKLSESARVPAAPVGPLGERGEAGSTALQGRGTLPAVRDNDLNTELRGTEASDNERQDSEPAVENHSELTNTNSQHRGAETQNQLQQNSDAAHTQSPPKTHNEATTVPHIQTPTLQETPSADPEVSQQEEHSAKSNSANSDNTANQNDPATESPSSTASAQPPATSSTQETDGTKPTEAADVGNDSTPAGREPTSAQDGAADNTETTTTSTTTTTLLPEPTNNKKGDADSSSSISSSVWVRVPLLIVVTLACILVC</sequence>
<evidence type="ECO:0000313" key="4">
    <source>
        <dbReference type="Proteomes" id="UP000192257"/>
    </source>
</evidence>
<evidence type="ECO:0000256" key="2">
    <source>
        <dbReference type="SAM" id="SignalP"/>
    </source>
</evidence>
<evidence type="ECO:0000313" key="3">
    <source>
        <dbReference type="EMBL" id="ORC81844.1"/>
    </source>
</evidence>
<comment type="caution">
    <text evidence="3">The sequence shown here is derived from an EMBL/GenBank/DDBJ whole genome shotgun (WGS) entry which is preliminary data.</text>
</comment>
<feature type="compositionally biased region" description="Polar residues" evidence="1">
    <location>
        <begin position="116"/>
        <end position="167"/>
    </location>
</feature>
<dbReference type="RefSeq" id="XP_028877050.1">
    <property type="nucleotide sequence ID" value="XM_029031648.1"/>
</dbReference>
<accession>A0A1X0NE15</accession>
<dbReference type="VEuPathDB" id="TriTrypDB:TM35_001051010"/>
<dbReference type="Proteomes" id="UP000192257">
    <property type="component" value="Unassembled WGS sequence"/>
</dbReference>
<feature type="signal peptide" evidence="2">
    <location>
        <begin position="1"/>
        <end position="23"/>
    </location>
</feature>
<protein>
    <recommendedName>
        <fullName evidence="5">Mucin TcMUCII</fullName>
    </recommendedName>
</protein>
<proteinExistence type="predicted"/>
<organism evidence="3 4">
    <name type="scientific">Trypanosoma theileri</name>
    <dbReference type="NCBI Taxonomy" id="67003"/>
    <lineage>
        <taxon>Eukaryota</taxon>
        <taxon>Discoba</taxon>
        <taxon>Euglenozoa</taxon>
        <taxon>Kinetoplastea</taxon>
        <taxon>Metakinetoplastina</taxon>
        <taxon>Trypanosomatida</taxon>
        <taxon>Trypanosomatidae</taxon>
        <taxon>Trypanosoma</taxon>
    </lineage>
</organism>
<keyword evidence="2" id="KW-0732">Signal</keyword>
<feature type="chain" id="PRO_5012891101" description="Mucin TcMUCII" evidence="2">
    <location>
        <begin position="24"/>
        <end position="304"/>
    </location>
</feature>
<feature type="compositionally biased region" description="Polar residues" evidence="1">
    <location>
        <begin position="33"/>
        <end position="44"/>
    </location>
</feature>